<dbReference type="PANTHER" id="PTHR38589:SF1">
    <property type="entry name" value="BLR0621 PROTEIN"/>
    <property type="match status" value="1"/>
</dbReference>
<gene>
    <name evidence="1" type="ORF">RM423_17115</name>
</gene>
<evidence type="ECO:0008006" key="3">
    <source>
        <dbReference type="Google" id="ProtNLM"/>
    </source>
</evidence>
<dbReference type="Proteomes" id="UP001183176">
    <property type="component" value="Unassembled WGS sequence"/>
</dbReference>
<evidence type="ECO:0000313" key="1">
    <source>
        <dbReference type="EMBL" id="MDT0263111.1"/>
    </source>
</evidence>
<keyword evidence="2" id="KW-1185">Reference proteome</keyword>
<sequence length="186" mass="19070">MRGFLKSFMVAVLGAVVGGIGVTVLAATAAPVAAATATPQRVITVQATSAQSTTARLDLWQTSGRGGYWHAAGPYTAYVGELGIGHASEGSAHTPAGVFTLTQAFGNQPNNGTTLPYFRAGPSDWWDGESGTPAYNTHVRQAASPGGASENLYTAGAVYGPSPRKVDTRFDCYAAGRSVAAVVVFS</sequence>
<name>A0ABU2JDP4_9ACTN</name>
<comment type="caution">
    <text evidence="1">The sequence shown here is derived from an EMBL/GenBank/DDBJ whole genome shotgun (WGS) entry which is preliminary data.</text>
</comment>
<reference evidence="2" key="1">
    <citation type="submission" date="2023-07" db="EMBL/GenBank/DDBJ databases">
        <title>30 novel species of actinomycetes from the DSMZ collection.</title>
        <authorList>
            <person name="Nouioui I."/>
        </authorList>
    </citation>
    <scope>NUCLEOTIDE SEQUENCE [LARGE SCALE GENOMIC DNA]</scope>
    <source>
        <strain evidence="2">DSM 44399</strain>
    </source>
</reference>
<dbReference type="EMBL" id="JAVREH010000029">
    <property type="protein sequence ID" value="MDT0263111.1"/>
    <property type="molecule type" value="Genomic_DNA"/>
</dbReference>
<organism evidence="1 2">
    <name type="scientific">Jatrophihabitans lederbergiae</name>
    <dbReference type="NCBI Taxonomy" id="3075547"/>
    <lineage>
        <taxon>Bacteria</taxon>
        <taxon>Bacillati</taxon>
        <taxon>Actinomycetota</taxon>
        <taxon>Actinomycetes</taxon>
        <taxon>Jatrophihabitantales</taxon>
        <taxon>Jatrophihabitantaceae</taxon>
        <taxon>Jatrophihabitans</taxon>
    </lineage>
</organism>
<evidence type="ECO:0000313" key="2">
    <source>
        <dbReference type="Proteomes" id="UP001183176"/>
    </source>
</evidence>
<dbReference type="RefSeq" id="WP_311424258.1">
    <property type="nucleotide sequence ID" value="NZ_JAVREH010000029.1"/>
</dbReference>
<proteinExistence type="predicted"/>
<accession>A0ABU2JDP4</accession>
<protein>
    <recommendedName>
        <fullName evidence="3">Secreted protein</fullName>
    </recommendedName>
</protein>
<dbReference type="PANTHER" id="PTHR38589">
    <property type="entry name" value="BLR0621 PROTEIN"/>
    <property type="match status" value="1"/>
</dbReference>